<evidence type="ECO:0000256" key="1">
    <source>
        <dbReference type="ARBA" id="ARBA00022741"/>
    </source>
</evidence>
<dbReference type="Gene3D" id="2.40.50.140">
    <property type="entry name" value="Nucleic acid-binding proteins"/>
    <property type="match status" value="1"/>
</dbReference>
<keyword evidence="6" id="KW-0238">DNA-binding</keyword>
<dbReference type="InterPro" id="IPR027417">
    <property type="entry name" value="P-loop_NTPase"/>
</dbReference>
<dbReference type="CDD" id="cd17992">
    <property type="entry name" value="DEXHc_RecG"/>
    <property type="match status" value="1"/>
</dbReference>
<dbReference type="GO" id="GO:0003677">
    <property type="term" value="F:DNA binding"/>
    <property type="evidence" value="ECO:0007669"/>
    <property type="project" value="UniProtKB-KW"/>
</dbReference>
<evidence type="ECO:0000256" key="4">
    <source>
        <dbReference type="ARBA" id="ARBA00022806"/>
    </source>
</evidence>
<protein>
    <submittedName>
        <fullName evidence="10">ATP-dependent DNA helicase RecG</fullName>
    </submittedName>
</protein>
<evidence type="ECO:0000259" key="8">
    <source>
        <dbReference type="PROSITE" id="PS51192"/>
    </source>
</evidence>
<evidence type="ECO:0000256" key="2">
    <source>
        <dbReference type="ARBA" id="ARBA00022763"/>
    </source>
</evidence>
<dbReference type="InterPro" id="IPR001650">
    <property type="entry name" value="Helicase_C-like"/>
</dbReference>
<evidence type="ECO:0000256" key="7">
    <source>
        <dbReference type="ARBA" id="ARBA00023204"/>
    </source>
</evidence>
<evidence type="ECO:0000259" key="9">
    <source>
        <dbReference type="PROSITE" id="PS51194"/>
    </source>
</evidence>
<keyword evidence="1" id="KW-0547">Nucleotide-binding</keyword>
<gene>
    <name evidence="10" type="ORF">SAMN04515656_11810</name>
</gene>
<dbReference type="SMART" id="SM00487">
    <property type="entry name" value="DEXDc"/>
    <property type="match status" value="1"/>
</dbReference>
<dbReference type="STRING" id="81409.SAMN04515656_11810"/>
<dbReference type="RefSeq" id="WP_090308397.1">
    <property type="nucleotide sequence ID" value="NZ_FNRK01000018.1"/>
</dbReference>
<dbReference type="InterPro" id="IPR011545">
    <property type="entry name" value="DEAD/DEAH_box_helicase_dom"/>
</dbReference>
<dbReference type="GO" id="GO:0003678">
    <property type="term" value="F:DNA helicase activity"/>
    <property type="evidence" value="ECO:0007669"/>
    <property type="project" value="TreeGrafter"/>
</dbReference>
<feature type="domain" description="Helicase ATP-binding" evidence="8">
    <location>
        <begin position="273"/>
        <end position="434"/>
    </location>
</feature>
<evidence type="ECO:0000313" key="11">
    <source>
        <dbReference type="Proteomes" id="UP000199394"/>
    </source>
</evidence>
<dbReference type="PANTHER" id="PTHR47964">
    <property type="entry name" value="ATP-DEPENDENT DNA HELICASE HOMOLOG RECG, CHLOROPLASTIC"/>
    <property type="match status" value="1"/>
</dbReference>
<evidence type="ECO:0000256" key="3">
    <source>
        <dbReference type="ARBA" id="ARBA00022801"/>
    </source>
</evidence>
<dbReference type="InterPro" id="IPR012340">
    <property type="entry name" value="NA-bd_OB-fold"/>
</dbReference>
<dbReference type="GO" id="GO:0016787">
    <property type="term" value="F:hydrolase activity"/>
    <property type="evidence" value="ECO:0007669"/>
    <property type="project" value="UniProtKB-KW"/>
</dbReference>
<evidence type="ECO:0000256" key="5">
    <source>
        <dbReference type="ARBA" id="ARBA00022840"/>
    </source>
</evidence>
<dbReference type="GO" id="GO:0005524">
    <property type="term" value="F:ATP binding"/>
    <property type="evidence" value="ECO:0007669"/>
    <property type="project" value="UniProtKB-KW"/>
</dbReference>
<dbReference type="InterPro" id="IPR047112">
    <property type="entry name" value="RecG/Mfd"/>
</dbReference>
<dbReference type="PROSITE" id="PS51194">
    <property type="entry name" value="HELICASE_CTER"/>
    <property type="match status" value="1"/>
</dbReference>
<dbReference type="Gene3D" id="1.10.150.20">
    <property type="entry name" value="5' to 3' exonuclease, C-terminal subdomain"/>
    <property type="match status" value="1"/>
</dbReference>
<feature type="domain" description="Helicase C-terminal" evidence="9">
    <location>
        <begin position="453"/>
        <end position="619"/>
    </location>
</feature>
<keyword evidence="5" id="KW-0067">ATP-binding</keyword>
<name>A0A1H4CUL7_9FIRM</name>
<organism evidence="10 11">
    <name type="scientific">Eubacterium aggregans</name>
    <dbReference type="NCBI Taxonomy" id="81409"/>
    <lineage>
        <taxon>Bacteria</taxon>
        <taxon>Bacillati</taxon>
        <taxon>Bacillota</taxon>
        <taxon>Clostridia</taxon>
        <taxon>Eubacteriales</taxon>
        <taxon>Eubacteriaceae</taxon>
        <taxon>Eubacterium</taxon>
    </lineage>
</organism>
<dbReference type="Pfam" id="PF00271">
    <property type="entry name" value="Helicase_C"/>
    <property type="match status" value="1"/>
</dbReference>
<reference evidence="10 11" key="1">
    <citation type="submission" date="2016-10" db="EMBL/GenBank/DDBJ databases">
        <authorList>
            <person name="de Groot N.N."/>
        </authorList>
    </citation>
    <scope>NUCLEOTIDE SEQUENCE [LARGE SCALE GENOMIC DNA]</scope>
    <source>
        <strain evidence="10 11">SR12</strain>
    </source>
</reference>
<sequence>MAIKDPVRTIPGVGPKREAALKAFGVESVGDLLGIFPRKYLDRSETGTLLTETAQCVTVTAVVAKKGTVRRIRRSLSLFVLPIEEILSGGQVVRGEAVWFNQPWLSEHFEVDTVYHFYSRVTFKKGRHVLYSPQFVRADQPGDFFELTPVYPKVEGIPPETLKKYIQKALDEDLGIEDPLPQNYRDQFDLPGMAEVVKMLHHPKCLEEVATGRHRIKFDEALKINLGILSNRISLGPSKIQIHNFGQLGRFERGLPFELTSGQVGVLSDIVGDFREGKTINRLVQGDVGSGKTIIAVACAYLMGLSGYQTAYMAPTEILAAQHARNFEAYLKPYGITVALITGSMKPAERREVLEGVASGEVQVVIGTHALIQDSVDYYNLGMVITDEQHRFGVRQRGKLGLKGHQPHTLVMSATPIPRTLALVLYGDLDISTIDEMPSGRKKIKTYFYGEKALPKILNFMADEMDKGYQALMICPFIEEAEGLEDVKDIERVYPEMEKHFRGRYSVGCLHGKMPDADKKKIIGDYNAGELKLLVATSIVEVGIDVRGISVITILSADRFGLSQLHQLRGRAGRGDQQAYCFLVSNARGEKTIERMKAIVGHTNGQKIAEEDYRLRGPGDYFGCRQHGFPSTKALDPYEDLELIAQTREIAKEILEAQDAQTMSFRSRIIEDFYQSVDITMN</sequence>
<dbReference type="Gene3D" id="3.40.50.300">
    <property type="entry name" value="P-loop containing nucleotide triphosphate hydrolases"/>
    <property type="match status" value="2"/>
</dbReference>
<dbReference type="InterPro" id="IPR033454">
    <property type="entry name" value="RecG_wedge"/>
</dbReference>
<dbReference type="SUPFAM" id="SSF52540">
    <property type="entry name" value="P-loop containing nucleoside triphosphate hydrolases"/>
    <property type="match status" value="2"/>
</dbReference>
<keyword evidence="11" id="KW-1185">Reference proteome</keyword>
<evidence type="ECO:0000313" key="10">
    <source>
        <dbReference type="EMBL" id="SEA64123.1"/>
    </source>
</evidence>
<accession>A0A1H4CUL7</accession>
<dbReference type="AlphaFoldDB" id="A0A1H4CUL7"/>
<dbReference type="SUPFAM" id="SSF50249">
    <property type="entry name" value="Nucleic acid-binding proteins"/>
    <property type="match status" value="1"/>
</dbReference>
<keyword evidence="2" id="KW-0227">DNA damage</keyword>
<keyword evidence="4 10" id="KW-0347">Helicase</keyword>
<dbReference type="EMBL" id="FNRK01000018">
    <property type="protein sequence ID" value="SEA64123.1"/>
    <property type="molecule type" value="Genomic_DNA"/>
</dbReference>
<proteinExistence type="predicted"/>
<dbReference type="PROSITE" id="PS51192">
    <property type="entry name" value="HELICASE_ATP_BIND_1"/>
    <property type="match status" value="1"/>
</dbReference>
<evidence type="ECO:0000256" key="6">
    <source>
        <dbReference type="ARBA" id="ARBA00023125"/>
    </source>
</evidence>
<dbReference type="OrthoDB" id="9804325at2"/>
<dbReference type="PANTHER" id="PTHR47964:SF1">
    <property type="entry name" value="ATP-DEPENDENT DNA HELICASE HOMOLOG RECG, CHLOROPLASTIC"/>
    <property type="match status" value="1"/>
</dbReference>
<dbReference type="SMART" id="SM00490">
    <property type="entry name" value="HELICc"/>
    <property type="match status" value="2"/>
</dbReference>
<dbReference type="InterPro" id="IPR014001">
    <property type="entry name" value="Helicase_ATP-bd"/>
</dbReference>
<dbReference type="GO" id="GO:0006281">
    <property type="term" value="P:DNA repair"/>
    <property type="evidence" value="ECO:0007669"/>
    <property type="project" value="UniProtKB-KW"/>
</dbReference>
<dbReference type="Pfam" id="PF17191">
    <property type="entry name" value="RecG_wedge"/>
    <property type="match status" value="1"/>
</dbReference>
<keyword evidence="7" id="KW-0234">DNA repair</keyword>
<keyword evidence="3" id="KW-0378">Hydrolase</keyword>
<dbReference type="Proteomes" id="UP000199394">
    <property type="component" value="Unassembled WGS sequence"/>
</dbReference>
<dbReference type="Pfam" id="PF00270">
    <property type="entry name" value="DEAD"/>
    <property type="match status" value="1"/>
</dbReference>